<gene>
    <name evidence="3" type="ORF">PCOR1329_LOCUS38804</name>
</gene>
<keyword evidence="2" id="KW-0732">Signal</keyword>
<dbReference type="Proteomes" id="UP001189429">
    <property type="component" value="Unassembled WGS sequence"/>
</dbReference>
<feature type="signal peptide" evidence="2">
    <location>
        <begin position="1"/>
        <end position="19"/>
    </location>
</feature>
<feature type="non-terminal residue" evidence="3">
    <location>
        <position position="1"/>
    </location>
</feature>
<feature type="region of interest" description="Disordered" evidence="1">
    <location>
        <begin position="84"/>
        <end position="104"/>
    </location>
</feature>
<evidence type="ECO:0000256" key="2">
    <source>
        <dbReference type="SAM" id="SignalP"/>
    </source>
</evidence>
<organism evidence="3 4">
    <name type="scientific">Prorocentrum cordatum</name>
    <dbReference type="NCBI Taxonomy" id="2364126"/>
    <lineage>
        <taxon>Eukaryota</taxon>
        <taxon>Sar</taxon>
        <taxon>Alveolata</taxon>
        <taxon>Dinophyceae</taxon>
        <taxon>Prorocentrales</taxon>
        <taxon>Prorocentraceae</taxon>
        <taxon>Prorocentrum</taxon>
    </lineage>
</organism>
<evidence type="ECO:0000313" key="4">
    <source>
        <dbReference type="Proteomes" id="UP001189429"/>
    </source>
</evidence>
<proteinExistence type="predicted"/>
<feature type="compositionally biased region" description="Basic residues" evidence="1">
    <location>
        <begin position="246"/>
        <end position="256"/>
    </location>
</feature>
<keyword evidence="4" id="KW-1185">Reference proteome</keyword>
<evidence type="ECO:0000256" key="1">
    <source>
        <dbReference type="SAM" id="MobiDB-lite"/>
    </source>
</evidence>
<feature type="chain" id="PRO_5045194483" evidence="2">
    <location>
        <begin position="20"/>
        <end position="266"/>
    </location>
</feature>
<feature type="compositionally biased region" description="Polar residues" evidence="1">
    <location>
        <begin position="257"/>
        <end position="266"/>
    </location>
</feature>
<sequence>LPSASEATLALLFLLEGQGRPDCCQRRAGSTLWCPPIQPSAPCLGWKHAALLFLSCPRMGATCAAPSGCAQASNCRQAPGCGRAPCGDREDDSGDIFAPRPRHRDLYGLDPADLVAHGGFDEVTPRHDDARGSASPPGGQSPPEAPCWAAYRPRREEEPAQDADGAAGHAAEATAARSAPPPQDTRHHSGAALAACAPGAGGLPPDPEEAGGAGAGQRPRFHCRRWSCRHRRWSPRTAAAVPALRVRPRGSGRSRRQTPPWSTCAA</sequence>
<comment type="caution">
    <text evidence="3">The sequence shown here is derived from an EMBL/GenBank/DDBJ whole genome shotgun (WGS) entry which is preliminary data.</text>
</comment>
<name>A0ABN9TGZ8_9DINO</name>
<evidence type="ECO:0000313" key="3">
    <source>
        <dbReference type="EMBL" id="CAK0844790.1"/>
    </source>
</evidence>
<dbReference type="EMBL" id="CAUYUJ010014693">
    <property type="protein sequence ID" value="CAK0844790.1"/>
    <property type="molecule type" value="Genomic_DNA"/>
</dbReference>
<feature type="compositionally biased region" description="Low complexity" evidence="1">
    <location>
        <begin position="235"/>
        <end position="245"/>
    </location>
</feature>
<protein>
    <submittedName>
        <fullName evidence="3">Uncharacterized protein</fullName>
    </submittedName>
</protein>
<feature type="region of interest" description="Disordered" evidence="1">
    <location>
        <begin position="117"/>
        <end position="219"/>
    </location>
</feature>
<reference evidence="3" key="1">
    <citation type="submission" date="2023-10" db="EMBL/GenBank/DDBJ databases">
        <authorList>
            <person name="Chen Y."/>
            <person name="Shah S."/>
            <person name="Dougan E. K."/>
            <person name="Thang M."/>
            <person name="Chan C."/>
        </authorList>
    </citation>
    <scope>NUCLEOTIDE SEQUENCE [LARGE SCALE GENOMIC DNA]</scope>
</reference>
<feature type="region of interest" description="Disordered" evidence="1">
    <location>
        <begin position="232"/>
        <end position="266"/>
    </location>
</feature>
<feature type="compositionally biased region" description="Low complexity" evidence="1">
    <location>
        <begin position="162"/>
        <end position="178"/>
    </location>
</feature>
<accession>A0ABN9TGZ8</accession>
<feature type="compositionally biased region" description="Basic and acidic residues" evidence="1">
    <location>
        <begin position="119"/>
        <end position="131"/>
    </location>
</feature>